<evidence type="ECO:0000313" key="3">
    <source>
        <dbReference type="EMBL" id="TIB27594.1"/>
    </source>
</evidence>
<dbReference type="CDD" id="cd10540">
    <property type="entry name" value="SET_SpSet7-like"/>
    <property type="match status" value="1"/>
</dbReference>
<name>A0A4T0GT66_WALIC</name>
<dbReference type="InterPro" id="IPR001214">
    <property type="entry name" value="SET_dom"/>
</dbReference>
<reference evidence="4 5" key="1">
    <citation type="submission" date="2019-03" db="EMBL/GenBank/DDBJ databases">
        <title>Sequencing 23 genomes of Wallemia ichthyophaga.</title>
        <authorList>
            <person name="Gostincar C."/>
        </authorList>
    </citation>
    <scope>NUCLEOTIDE SEQUENCE [LARGE SCALE GENOMIC DNA]</scope>
    <source>
        <strain evidence="3 5">EXF-6200</strain>
        <strain evidence="2 4">EXF-8621</strain>
    </source>
</reference>
<organism evidence="2 4">
    <name type="scientific">Wallemia ichthyophaga</name>
    <dbReference type="NCBI Taxonomy" id="245174"/>
    <lineage>
        <taxon>Eukaryota</taxon>
        <taxon>Fungi</taxon>
        <taxon>Dikarya</taxon>
        <taxon>Basidiomycota</taxon>
        <taxon>Wallemiomycotina</taxon>
        <taxon>Wallemiomycetes</taxon>
        <taxon>Wallemiales</taxon>
        <taxon>Wallemiaceae</taxon>
        <taxon>Wallemia</taxon>
    </lineage>
</organism>
<gene>
    <name evidence="3" type="ORF">E3P86_04088</name>
    <name evidence="2" type="ORF">E3P90_00244</name>
</gene>
<comment type="caution">
    <text evidence="2">The sequence shown here is derived from an EMBL/GenBank/DDBJ whole genome shotgun (WGS) entry which is preliminary data.</text>
</comment>
<dbReference type="AlphaFoldDB" id="A0A4T0GT66"/>
<dbReference type="PROSITE" id="PS50280">
    <property type="entry name" value="SET"/>
    <property type="match status" value="1"/>
</dbReference>
<dbReference type="Gene3D" id="2.170.270.10">
    <property type="entry name" value="SET domain"/>
    <property type="match status" value="1"/>
</dbReference>
<dbReference type="Proteomes" id="UP000310689">
    <property type="component" value="Unassembled WGS sequence"/>
</dbReference>
<dbReference type="SUPFAM" id="SSF82199">
    <property type="entry name" value="SET domain"/>
    <property type="match status" value="1"/>
</dbReference>
<dbReference type="Proteomes" id="UP000306954">
    <property type="component" value="Unassembled WGS sequence"/>
</dbReference>
<dbReference type="SMART" id="SM00317">
    <property type="entry name" value="SET"/>
    <property type="match status" value="1"/>
</dbReference>
<dbReference type="OrthoDB" id="3180714at2759"/>
<protein>
    <recommendedName>
        <fullName evidence="1">SET domain-containing protein</fullName>
    </recommendedName>
</protein>
<dbReference type="EMBL" id="SPOI01000458">
    <property type="protein sequence ID" value="TIB27594.1"/>
    <property type="molecule type" value="Genomic_DNA"/>
</dbReference>
<evidence type="ECO:0000313" key="5">
    <source>
        <dbReference type="Proteomes" id="UP000310689"/>
    </source>
</evidence>
<evidence type="ECO:0000313" key="2">
    <source>
        <dbReference type="EMBL" id="TIB16961.1"/>
    </source>
</evidence>
<evidence type="ECO:0000259" key="1">
    <source>
        <dbReference type="PROSITE" id="PS50280"/>
    </source>
</evidence>
<dbReference type="InterPro" id="IPR009207">
    <property type="entry name" value="SET7_MeTrfase"/>
</dbReference>
<dbReference type="OMA" id="ATYEINF"/>
<dbReference type="EMBL" id="SPOF01000002">
    <property type="protein sequence ID" value="TIB16961.1"/>
    <property type="molecule type" value="Genomic_DNA"/>
</dbReference>
<dbReference type="Pfam" id="PF00856">
    <property type="entry name" value="SET"/>
    <property type="match status" value="1"/>
</dbReference>
<sequence>MRIISTPDKGRGVFASQPIKIGEVVEISPVLLFTKEEYTQHGQHTALDDYTFVWPDRSGRMGLAMGIGSMFNHHKQPNVSYSINTHTLTITFKTTRHININDELCISYGPESKLWWRNTQVDDDEDDQVKDMSELDLLQCDYGS</sequence>
<feature type="domain" description="SET" evidence="1">
    <location>
        <begin position="1"/>
        <end position="109"/>
    </location>
</feature>
<accession>A0A4T0GT66</accession>
<proteinExistence type="predicted"/>
<dbReference type="GO" id="GO:0062122">
    <property type="term" value="F:histone H3K37 methyltransferase activity"/>
    <property type="evidence" value="ECO:0007669"/>
    <property type="project" value="InterPro"/>
</dbReference>
<dbReference type="PIRSF" id="PIRSF022536">
    <property type="entry name" value="A612L_SET"/>
    <property type="match status" value="1"/>
</dbReference>
<evidence type="ECO:0000313" key="4">
    <source>
        <dbReference type="Proteomes" id="UP000306954"/>
    </source>
</evidence>
<dbReference type="InterPro" id="IPR046341">
    <property type="entry name" value="SET_dom_sf"/>
</dbReference>